<dbReference type="AlphaFoldDB" id="A0AA42RXT1"/>
<protein>
    <submittedName>
        <fullName evidence="2">Glycosyltransferase</fullName>
    </submittedName>
</protein>
<comment type="caution">
    <text evidence="2">The sequence shown here is derived from an EMBL/GenBank/DDBJ whole genome shotgun (WGS) entry which is preliminary data.</text>
</comment>
<name>A0AA42RXT1_9PSED</name>
<dbReference type="InterPro" id="IPR007577">
    <property type="entry name" value="GlycoTrfase_DXD_sugar-bd_CS"/>
</dbReference>
<gene>
    <name evidence="2" type="ORF">N5I14_12070</name>
</gene>
<evidence type="ECO:0000313" key="3">
    <source>
        <dbReference type="Proteomes" id="UP001160882"/>
    </source>
</evidence>
<organism evidence="2 3">
    <name type="scientific">Pseudomonas mosselii</name>
    <dbReference type="NCBI Taxonomy" id="78327"/>
    <lineage>
        <taxon>Bacteria</taxon>
        <taxon>Pseudomonadati</taxon>
        <taxon>Pseudomonadota</taxon>
        <taxon>Gammaproteobacteria</taxon>
        <taxon>Pseudomonadales</taxon>
        <taxon>Pseudomonadaceae</taxon>
        <taxon>Pseudomonas</taxon>
    </lineage>
</organism>
<evidence type="ECO:0000259" key="1">
    <source>
        <dbReference type="Pfam" id="PF20178"/>
    </source>
</evidence>
<dbReference type="Gene3D" id="3.90.550.20">
    <property type="match status" value="1"/>
</dbReference>
<feature type="domain" description="Dermonecrotic toxin N-terminal" evidence="1">
    <location>
        <begin position="69"/>
        <end position="352"/>
    </location>
</feature>
<accession>A0AA42RXT1</accession>
<dbReference type="InterPro" id="IPR046673">
    <property type="entry name" value="ToxA_N"/>
</dbReference>
<dbReference type="Proteomes" id="UP001160882">
    <property type="component" value="Unassembled WGS sequence"/>
</dbReference>
<dbReference type="RefSeq" id="WP_280081981.1">
    <property type="nucleotide sequence ID" value="NZ_JAOCGG010000020.1"/>
</dbReference>
<evidence type="ECO:0000313" key="2">
    <source>
        <dbReference type="EMBL" id="MDH1630978.1"/>
    </source>
</evidence>
<dbReference type="Pfam" id="PF04488">
    <property type="entry name" value="Gly_transf_sug"/>
    <property type="match status" value="1"/>
</dbReference>
<dbReference type="InterPro" id="IPR029044">
    <property type="entry name" value="Nucleotide-diphossugar_trans"/>
</dbReference>
<dbReference type="SUPFAM" id="SSF53448">
    <property type="entry name" value="Nucleotide-diphospho-sugar transferases"/>
    <property type="match status" value="1"/>
</dbReference>
<reference evidence="2" key="1">
    <citation type="submission" date="2022-09" db="EMBL/GenBank/DDBJ databases">
        <title>Intensive care unit water sources are persistently colonized with multi-drug resistant bacteria and are the site of extensive horizontal gene transfer of antibiotic resistance genes.</title>
        <authorList>
            <person name="Diorio-Toth L."/>
        </authorList>
    </citation>
    <scope>NUCLEOTIDE SEQUENCE</scope>
    <source>
        <strain evidence="2">GD03782</strain>
    </source>
</reference>
<dbReference type="EMBL" id="JAOCGG010000020">
    <property type="protein sequence ID" value="MDH1630978.1"/>
    <property type="molecule type" value="Genomic_DNA"/>
</dbReference>
<sequence>MSYTPVHPEIVARGEPYLPEPAVHTETDIFLLEGADPYLGPYVIDVQDTIEADPLPSIERVFARQKVTLQTPEAFAVRKIREFLVRHGIDDDPEDLILATLVVRFVKIRPGPWKAQVAHAMTLVQATIGNWQQSGVGSWFDHLAHPMAWRRSGYAVNELGPLGVSELGDSEAYEAIYRRTTPQTYDASNQVDLDPQAFRDFVWETRLQAHYLEHLERFWSDHENNFAMQYKGGLVRAALLQRDEGSLSARHAELVLKSMTLHPQTSWENTSYRYFTDNLISPGHAMCELRIYGYIASDILAIQRIGENDVVVYIPGNSSPLHGFANLDEMRDWIAHQCRDPHRRASLASHFQAGDRPDGMFFCGVETALRGIARYPSSLDRDTGRWSPSSMITLGDRLPYPANHMTRLIKQRYYADAKFEIGTRGDYYARNVATGLEVMANVVGVLTLVFPALVPVAIALGAGLLAVGVGEVVAAKRREDAVQGAQRVVFGLLNALPLVGEVKSQLQATKALLEGEPLVALESAQQARAQELLARLETAGDGMPGAQWPLTAEIRAHRPVLDALSPELRSRMAVLKVADSQDMAVVGGGRGTFRADGKLYVNLRHDVYRVQWLEHEGQFRIRSDGEPVQWGPFLRATEDGYWDLDLRLGLRGGGGALGRIRRPGVVAGLTPPPTEIEGIAQQPMLEKISVSMPMDRIEVNLLGRYSARLRSGSRVTVCFDADAGCWRTVSDGRYVWTGNGAPEAAPESEFDEYGVQVEKPYGDEMESGSASDYERARHTLPKPVSLEHFTFPQLPQVPKQAAEIPREVGMIWIGDQAPASHLIGLMKANAAANPDYGFTLYMDVDDLQVVEAVREAGVNVQNLQEQDWFNRWATASEGRTYRYFRRSANHNYAAASDALRFRLVEEHGMIYLDCDDELVRPLSSVSFRALPHDVLFGRPIEWSGMDGSHYFGPNNSNFASHKGNPLLGRIVDEINARFDALPASFLAKPRPKFSFGRMDSDDEAYIDTIFNVTGPVGVSSTMRRLRPDYMSFPWGYPQIQVKAQAYDELRKAVLDHYFPLRDVVKLGAEHSWQST</sequence>
<proteinExistence type="predicted"/>
<dbReference type="Pfam" id="PF20178">
    <property type="entry name" value="ToxA_N"/>
    <property type="match status" value="1"/>
</dbReference>